<dbReference type="Pfam" id="PF01973">
    <property type="entry name" value="MptE-like"/>
    <property type="match status" value="1"/>
</dbReference>
<dbReference type="STRING" id="299255.SAMN02745129_1368"/>
<dbReference type="RefSeq" id="WP_067658100.1">
    <property type="nucleotide sequence ID" value="NZ_FQXG01000002.1"/>
</dbReference>
<dbReference type="InterPro" id="IPR002826">
    <property type="entry name" value="MptE-like"/>
</dbReference>
<dbReference type="AlphaFoldDB" id="A0A1M5QUN7"/>
<gene>
    <name evidence="2" type="ORF">SAMN02745129_1368</name>
</gene>
<feature type="domain" description="6-hydroxymethylpterin diphosphokinase MptE-like" evidence="1">
    <location>
        <begin position="200"/>
        <end position="356"/>
    </location>
</feature>
<dbReference type="EMBL" id="FQXG01000002">
    <property type="protein sequence ID" value="SHH17864.1"/>
    <property type="molecule type" value="Genomic_DNA"/>
</dbReference>
<organism evidence="2 3">
    <name type="scientific">Ferrimonas marina</name>
    <dbReference type="NCBI Taxonomy" id="299255"/>
    <lineage>
        <taxon>Bacteria</taxon>
        <taxon>Pseudomonadati</taxon>
        <taxon>Pseudomonadota</taxon>
        <taxon>Gammaproteobacteria</taxon>
        <taxon>Alteromonadales</taxon>
        <taxon>Ferrimonadaceae</taxon>
        <taxon>Ferrimonas</taxon>
    </lineage>
</organism>
<proteinExistence type="predicted"/>
<evidence type="ECO:0000313" key="2">
    <source>
        <dbReference type="EMBL" id="SHH17864.1"/>
    </source>
</evidence>
<name>A0A1M5QUN7_9GAMM</name>
<sequence length="432" mass="47703">MTQFLDANLTVIRRRWPEVAERLASEPDISAEITLVQGLQVTVAQRGVQLTSRHNRIAEATKQAHSVPKGAPYAMVCGTGLGDLQQLLLRRDGLETLDVLILNPGLFNYVLANSDQLPWLADERTQLRYGDNVRLAKPLAAITSELMLADERFEDACNQLHGHLNIDYINQLHKVGDAAIEARFREHLKAKQGEVKSLFNLFDSEAHQLAGRNKRAMVVAAGPSLQYGLERIKQQRASTTLISVDTGLKALLDAGITPDYVVTIDPTINEHHLQTDRIQGVPLVHLPRLDTKVLESWNGPRYLAAGNSELYKKFARKADCGVLVNGGVVTHSALDLAVQMGAEEVELYGCDFAYVDGRTHTGYEEGELNAYHKNATFTVLGQNGERLPTEGPFARALYFMESYIANRPQVRFINTGTIGALIKGTVSLEEVA</sequence>
<evidence type="ECO:0000259" key="1">
    <source>
        <dbReference type="Pfam" id="PF01973"/>
    </source>
</evidence>
<dbReference type="Proteomes" id="UP000184268">
    <property type="component" value="Unassembled WGS sequence"/>
</dbReference>
<reference evidence="2 3" key="1">
    <citation type="submission" date="2016-11" db="EMBL/GenBank/DDBJ databases">
        <authorList>
            <person name="Jaros S."/>
            <person name="Januszkiewicz K."/>
            <person name="Wedrychowicz H."/>
        </authorList>
    </citation>
    <scope>NUCLEOTIDE SEQUENCE [LARGE SCALE GENOMIC DNA]</scope>
    <source>
        <strain evidence="2 3">DSM 16917</strain>
    </source>
</reference>
<dbReference type="PANTHER" id="PTHR41786">
    <property type="entry name" value="MOTILITY ACCESSORY FACTOR MAF"/>
    <property type="match status" value="1"/>
</dbReference>
<evidence type="ECO:0000313" key="3">
    <source>
        <dbReference type="Proteomes" id="UP000184268"/>
    </source>
</evidence>
<protein>
    <recommendedName>
        <fullName evidence="1">6-hydroxymethylpterin diphosphokinase MptE-like domain-containing protein</fullName>
    </recommendedName>
</protein>
<accession>A0A1M5QUN7</accession>
<dbReference type="OrthoDB" id="8708422at2"/>
<keyword evidence="3" id="KW-1185">Reference proteome</keyword>
<dbReference type="PANTHER" id="PTHR41786:SF1">
    <property type="entry name" value="6-HYDROXYMETHYLPTERIN DIPHOSPHOKINASE MPTE-LIKE DOMAIN-CONTAINING PROTEIN"/>
    <property type="match status" value="1"/>
</dbReference>